<keyword evidence="5" id="KW-1185">Reference proteome</keyword>
<feature type="domain" description="Transcobalamin-like C-terminal" evidence="3">
    <location>
        <begin position="874"/>
        <end position="949"/>
    </location>
</feature>
<proteinExistence type="predicted"/>
<evidence type="ECO:0000256" key="1">
    <source>
        <dbReference type="ARBA" id="ARBA00022729"/>
    </source>
</evidence>
<dbReference type="Pfam" id="PF14478">
    <property type="entry name" value="DUF4430"/>
    <property type="match status" value="1"/>
</dbReference>
<gene>
    <name evidence="4" type="ORF">SporoS204_12830</name>
</gene>
<feature type="signal peptide" evidence="2">
    <location>
        <begin position="1"/>
        <end position="30"/>
    </location>
</feature>
<dbReference type="Proteomes" id="UP000192486">
    <property type="component" value="Chromosome"/>
</dbReference>
<dbReference type="Gene3D" id="2.60.40.1220">
    <property type="match status" value="1"/>
</dbReference>
<evidence type="ECO:0000259" key="3">
    <source>
        <dbReference type="Pfam" id="PF14478"/>
    </source>
</evidence>
<organism evidence="4 5">
    <name type="scientific">Sporosarcina ureae</name>
    <dbReference type="NCBI Taxonomy" id="1571"/>
    <lineage>
        <taxon>Bacteria</taxon>
        <taxon>Bacillati</taxon>
        <taxon>Bacillota</taxon>
        <taxon>Bacilli</taxon>
        <taxon>Bacillales</taxon>
        <taxon>Caryophanaceae</taxon>
        <taxon>Sporosarcina</taxon>
    </lineage>
</organism>
<keyword evidence="1 2" id="KW-0732">Signal</keyword>
<dbReference type="RefSeq" id="WP_029052666.1">
    <property type="nucleotide sequence ID" value="NZ_CP015108.1"/>
</dbReference>
<sequence length="1141" mass="125247">MRKGSRVSKTLSVLLSLMLVLSFVTPTVQAVDTGVEKTKAKVAEQADVEELLAKTVQFYKNKEKKLDSWQTLVGLYAAGEDLNDGEWILPEWQKEDPDYLEPIHYGTDHIRFIFGLLAMNEDPADAWETNRNLYAELASQQNEETGSFGGINKHMWALLAMDTGERLGADLGEWNTDKKQKALQFLIDNQNEDGGYSFFGPVSDPDMTGMGMIALSTYQGEEAADAVIERTKDLLRARQLDLTTGGFNSPGNFGMGDNANSTATAIWGLAAVNEDILAEKWHVGDQTVVDAIKGFQFEDGSYKWKVTDKSANLMATEQVLLALADIKAGSSVWNRIALKAEQPTANVKVDGVDAPILADTAVAFETGDTIVQVVEQLLKEQNIPYELDQLRENFVSINNVQNGSLHGTDQWVVDLNEESSTSFIDKAVNDNDKIHIFYKRNAVLKSMTKLKVGDKDPTIEIKLSGDTFTEAASDASNWTVGNSDLTVGSVTVDSNQKVLLHVQGEVPNVTLSITGLAKAVQSNVNTTANNTPAIPEVIRTVDDMLADTLRFYEVERYNKDNFRWGMPGISWTELVALGASSLQLSDGTAQFPDWLTKDPGLQKDEADTHHIRYIFGLLAVGKDPSTAWETKRNLYAELAAQQKTDGSIGAINKHVWAVLALDTGEKRGQDVGTWDNTTKEKALQHILNQEKDKGGFSLSLKAADIADPDITGMVLLALANYQDDSAANAAIERAKQALRKQQLDTAGWGSWGTENSNSIATVISGLVAVGEDVTSDKWQKGEELPLDALSKFQTKNGAFAYTLPADQWVNMKAVEQSLIALQEVKTGKSVWQQFSEVGNVEPPVEPEYITFSVETRTMGTGDIISPKQLKIESGDTAFTALKREVENLSIPIKFTGVGPTIYVKSINNLGEFDGGPLSGWMYSVNGEFPQYGAGIYELQKDDILRWQYTTNLGADLGDDWNPTPEHSVEAPENVKATITDGKLQIQLKDEKTGEFQPAKVEKIEVVDGIMIVQIGETGEVLDALKGLELPAGIVQAVVLNNDQLYNYFETVSKIEATKEWNIKFSGTLQNDRANLDKVVVQNAAGEIVQVSTTLGEDGKSLKIKPITSYTKGELYYLTITEVKSANGKVIKEPIRKVFVIK</sequence>
<reference evidence="4 5" key="1">
    <citation type="submission" date="2016-04" db="EMBL/GenBank/DDBJ databases">
        <title>Comparative Genomics and Epigenetics of Sporosarcina ureae.</title>
        <authorList>
            <person name="Oliver A.S."/>
            <person name="Cooper K.K."/>
        </authorList>
    </citation>
    <scope>NUCLEOTIDE SEQUENCE [LARGE SCALE GENOMIC DNA]</scope>
    <source>
        <strain evidence="4 5">S204</strain>
    </source>
</reference>
<accession>A0ABN4YUE1</accession>
<evidence type="ECO:0000313" key="5">
    <source>
        <dbReference type="Proteomes" id="UP000192486"/>
    </source>
</evidence>
<dbReference type="Gene3D" id="2.170.130.30">
    <property type="match status" value="1"/>
</dbReference>
<dbReference type="InterPro" id="IPR014755">
    <property type="entry name" value="Cu-Rt/internalin_Ig-like"/>
</dbReference>
<evidence type="ECO:0000313" key="4">
    <source>
        <dbReference type="EMBL" id="ARF14959.1"/>
    </source>
</evidence>
<dbReference type="InterPro" id="IPR027954">
    <property type="entry name" value="Transcobalamin-like_C"/>
</dbReference>
<evidence type="ECO:0000256" key="2">
    <source>
        <dbReference type="SAM" id="SignalP"/>
    </source>
</evidence>
<dbReference type="InterPro" id="IPR008930">
    <property type="entry name" value="Terpenoid_cyclase/PrenylTrfase"/>
</dbReference>
<dbReference type="CDD" id="cd00688">
    <property type="entry name" value="ISOPREN_C2_like"/>
    <property type="match status" value="2"/>
</dbReference>
<dbReference type="EMBL" id="CP015108">
    <property type="protein sequence ID" value="ARF14959.1"/>
    <property type="molecule type" value="Genomic_DNA"/>
</dbReference>
<name>A0ABN4YUE1_SPOUR</name>
<protein>
    <recommendedName>
        <fullName evidence="3">Transcobalamin-like C-terminal domain-containing protein</fullName>
    </recommendedName>
</protein>
<feature type="chain" id="PRO_5045946523" description="Transcobalamin-like C-terminal domain-containing protein" evidence="2">
    <location>
        <begin position="31"/>
        <end position="1141"/>
    </location>
</feature>
<dbReference type="SUPFAM" id="SSF48239">
    <property type="entry name" value="Terpenoid cyclases/Protein prenyltransferases"/>
    <property type="match status" value="2"/>
</dbReference>
<dbReference type="Gene3D" id="1.50.10.20">
    <property type="match status" value="2"/>
</dbReference>